<dbReference type="SUPFAM" id="SSF53067">
    <property type="entry name" value="Actin-like ATPase domain"/>
    <property type="match status" value="1"/>
</dbReference>
<dbReference type="Gene3D" id="3.30.420.40">
    <property type="match status" value="3"/>
</dbReference>
<reference evidence="3" key="1">
    <citation type="journal article" date="2019" name="Int. J. Syst. Evol. Microbiol.">
        <title>The Global Catalogue of Microorganisms (GCM) 10K type strain sequencing project: providing services to taxonomists for standard genome sequencing and annotation.</title>
        <authorList>
            <consortium name="The Broad Institute Genomics Platform"/>
            <consortium name="The Broad Institute Genome Sequencing Center for Infectious Disease"/>
            <person name="Wu L."/>
            <person name="Ma J."/>
        </authorList>
    </citation>
    <scope>NUCLEOTIDE SEQUENCE [LARGE SCALE GENOMIC DNA]</scope>
    <source>
        <strain evidence="3">JCM 17342</strain>
    </source>
</reference>
<dbReference type="InterPro" id="IPR036388">
    <property type="entry name" value="WH-like_DNA-bd_sf"/>
</dbReference>
<evidence type="ECO:0000256" key="1">
    <source>
        <dbReference type="ARBA" id="ARBA00006479"/>
    </source>
</evidence>
<dbReference type="CDD" id="cd23763">
    <property type="entry name" value="ASKHA_ATPase_ROK"/>
    <property type="match status" value="1"/>
</dbReference>
<protein>
    <submittedName>
        <fullName evidence="2">ROK family transcriptional regulator</fullName>
    </submittedName>
</protein>
<dbReference type="Pfam" id="PF00480">
    <property type="entry name" value="ROK"/>
    <property type="match status" value="1"/>
</dbReference>
<sequence>MASLNPVDGVGGPGGDATALRRLNTARVLRVLHRAVALTLTELTRATELSRSAVEGAVEELISAGVVAEARPGSAGTRPLGRPARRFRFRADAGHVLGLHIGPHKVYAVISDLHGEVVGAKRVELSPDVPGPERLIRARRAVQQCLQAAGVARDELWAVAVGTPGLVDRDGRISLCSVLDGWTGLDLAGELGAHFACPVRVENDANTAALGERWRGAAREVDDVVSVLADHKLGVGVVINGRVHRGNHGAAGELGALPHSPWASANDFLVQSKHDLARAFTDLGAESEADGFLDDLAQGIATMALAVDPELVVLGGFLTQCGPVLLEKLSARVPELCLTPPRLVLSELPDEAVALGALRVALDEAEKRLFAI</sequence>
<name>A0ABP7U0X3_9PSEU</name>
<dbReference type="Gene3D" id="1.10.10.10">
    <property type="entry name" value="Winged helix-like DNA-binding domain superfamily/Winged helix DNA-binding domain"/>
    <property type="match status" value="1"/>
</dbReference>
<dbReference type="PANTHER" id="PTHR18964:SF149">
    <property type="entry name" value="BIFUNCTIONAL UDP-N-ACETYLGLUCOSAMINE 2-EPIMERASE_N-ACETYLMANNOSAMINE KINASE"/>
    <property type="match status" value="1"/>
</dbReference>
<comment type="similarity">
    <text evidence="1">Belongs to the ROK (NagC/XylR) family.</text>
</comment>
<dbReference type="InterPro" id="IPR043129">
    <property type="entry name" value="ATPase_NBD"/>
</dbReference>
<keyword evidence="3" id="KW-1185">Reference proteome</keyword>
<dbReference type="EMBL" id="BAABAL010000026">
    <property type="protein sequence ID" value="GAA4034079.1"/>
    <property type="molecule type" value="Genomic_DNA"/>
</dbReference>
<accession>A0ABP7U0X3</accession>
<dbReference type="PANTHER" id="PTHR18964">
    <property type="entry name" value="ROK (REPRESSOR, ORF, KINASE) FAMILY"/>
    <property type="match status" value="1"/>
</dbReference>
<proteinExistence type="inferred from homology"/>
<dbReference type="InterPro" id="IPR036390">
    <property type="entry name" value="WH_DNA-bd_sf"/>
</dbReference>
<dbReference type="SUPFAM" id="SSF46785">
    <property type="entry name" value="Winged helix' DNA-binding domain"/>
    <property type="match status" value="1"/>
</dbReference>
<dbReference type="Proteomes" id="UP001501747">
    <property type="component" value="Unassembled WGS sequence"/>
</dbReference>
<evidence type="ECO:0000313" key="2">
    <source>
        <dbReference type="EMBL" id="GAA4034079.1"/>
    </source>
</evidence>
<gene>
    <name evidence="2" type="ORF">GCM10022247_68940</name>
</gene>
<evidence type="ECO:0000313" key="3">
    <source>
        <dbReference type="Proteomes" id="UP001501747"/>
    </source>
</evidence>
<organism evidence="2 3">
    <name type="scientific">Allokutzneria multivorans</name>
    <dbReference type="NCBI Taxonomy" id="1142134"/>
    <lineage>
        <taxon>Bacteria</taxon>
        <taxon>Bacillati</taxon>
        <taxon>Actinomycetota</taxon>
        <taxon>Actinomycetes</taxon>
        <taxon>Pseudonocardiales</taxon>
        <taxon>Pseudonocardiaceae</taxon>
        <taxon>Allokutzneria</taxon>
    </lineage>
</organism>
<dbReference type="InterPro" id="IPR000600">
    <property type="entry name" value="ROK"/>
</dbReference>
<comment type="caution">
    <text evidence="2">The sequence shown here is derived from an EMBL/GenBank/DDBJ whole genome shotgun (WGS) entry which is preliminary data.</text>
</comment>